<dbReference type="NCBIfam" id="TIGR03083">
    <property type="entry name" value="maleylpyruvate isomerase family mycothiol-dependent enzyme"/>
    <property type="match status" value="1"/>
</dbReference>
<evidence type="ECO:0000313" key="3">
    <source>
        <dbReference type="EMBL" id="QGG96130.1"/>
    </source>
</evidence>
<dbReference type="Pfam" id="PF11716">
    <property type="entry name" value="MDMPI_N"/>
    <property type="match status" value="1"/>
</dbReference>
<dbReference type="Gene3D" id="3.30.1050.10">
    <property type="entry name" value="SCP2 sterol-binding domain"/>
    <property type="match status" value="1"/>
</dbReference>
<dbReference type="InterPro" id="IPR024344">
    <property type="entry name" value="MDMPI_metal-binding"/>
</dbReference>
<dbReference type="InterPro" id="IPR034660">
    <property type="entry name" value="DinB/YfiT-like"/>
</dbReference>
<dbReference type="SUPFAM" id="SSF55718">
    <property type="entry name" value="SCP-like"/>
    <property type="match status" value="1"/>
</dbReference>
<dbReference type="Gene3D" id="1.20.120.450">
    <property type="entry name" value="dinb family like domain"/>
    <property type="match status" value="1"/>
</dbReference>
<organism evidence="3 4">
    <name type="scientific">Actinomarinicola tropica</name>
    <dbReference type="NCBI Taxonomy" id="2789776"/>
    <lineage>
        <taxon>Bacteria</taxon>
        <taxon>Bacillati</taxon>
        <taxon>Actinomycetota</taxon>
        <taxon>Acidimicrobiia</taxon>
        <taxon>Acidimicrobiales</taxon>
        <taxon>Iamiaceae</taxon>
        <taxon>Actinomarinicola</taxon>
    </lineage>
</organism>
<dbReference type="Proteomes" id="UP000334019">
    <property type="component" value="Chromosome"/>
</dbReference>
<feature type="domain" description="MDMPI C-terminal" evidence="1">
    <location>
        <begin position="185"/>
        <end position="279"/>
    </location>
</feature>
<dbReference type="SUPFAM" id="SSF109854">
    <property type="entry name" value="DinB/YfiT-like putative metalloenzymes"/>
    <property type="match status" value="1"/>
</dbReference>
<dbReference type="GO" id="GO:0046872">
    <property type="term" value="F:metal ion binding"/>
    <property type="evidence" value="ECO:0007669"/>
    <property type="project" value="InterPro"/>
</dbReference>
<dbReference type="InterPro" id="IPR036527">
    <property type="entry name" value="SCP2_sterol-bd_dom_sf"/>
</dbReference>
<evidence type="ECO:0000259" key="1">
    <source>
        <dbReference type="Pfam" id="PF07398"/>
    </source>
</evidence>
<keyword evidence="3" id="KW-0670">Pyruvate</keyword>
<proteinExistence type="predicted"/>
<reference evidence="3 4" key="1">
    <citation type="submission" date="2019-11" db="EMBL/GenBank/DDBJ databases">
        <authorList>
            <person name="He Y."/>
        </authorList>
    </citation>
    <scope>NUCLEOTIDE SEQUENCE [LARGE SCALE GENOMIC DNA]</scope>
    <source>
        <strain evidence="3 4">SCSIO 58843</strain>
    </source>
</reference>
<feature type="domain" description="Mycothiol-dependent maleylpyruvate isomerase metal-binding" evidence="2">
    <location>
        <begin position="30"/>
        <end position="168"/>
    </location>
</feature>
<sequence length="289" mass="31019">MSPSRGSVGSTVPAADLRGTNVSEPVIAQLATEWATIDELCTSLAPTDWDRPTDCPGWTVRDLVSHMIGTERMLLGDAAPPAPGAVGEHVRNPIGEANEAWVDARRGLSGDEVLAEFREVTNRRLEELNALTPEDFDRVGFTPEGEGPYRRFMEIRLFDCWEHEQDIRRAVARPGHLDGPIAAAAVQKVAAAAGYVVGKKAGAPDGSTVVFEVHGPVELTVPVAVEGRARVLEDAPADPTATIRLDTEVYNALGCGRWSGEQAMASGRVELAGDTELARRVVDNMAFTI</sequence>
<gene>
    <name evidence="3" type="ORF">GH723_14045</name>
</gene>
<evidence type="ECO:0000313" key="4">
    <source>
        <dbReference type="Proteomes" id="UP000334019"/>
    </source>
</evidence>
<dbReference type="Pfam" id="PF07398">
    <property type="entry name" value="MDMPI_C"/>
    <property type="match status" value="1"/>
</dbReference>
<dbReference type="KEGG" id="atq:GH723_14045"/>
<protein>
    <submittedName>
        <fullName evidence="3">Maleylpyruvate isomerase family mycothiol-dependent enzyme</fullName>
    </submittedName>
</protein>
<dbReference type="EMBL" id="CP045851">
    <property type="protein sequence ID" value="QGG96130.1"/>
    <property type="molecule type" value="Genomic_DNA"/>
</dbReference>
<evidence type="ECO:0000259" key="2">
    <source>
        <dbReference type="Pfam" id="PF11716"/>
    </source>
</evidence>
<keyword evidence="4" id="KW-1185">Reference proteome</keyword>
<name>A0A5Q2RQF5_9ACTN</name>
<keyword evidence="3" id="KW-0413">Isomerase</keyword>
<dbReference type="GO" id="GO:0016853">
    <property type="term" value="F:isomerase activity"/>
    <property type="evidence" value="ECO:0007669"/>
    <property type="project" value="UniProtKB-KW"/>
</dbReference>
<accession>A0A5Q2RQF5</accession>
<dbReference type="InterPro" id="IPR017517">
    <property type="entry name" value="Maleyloyr_isom"/>
</dbReference>
<dbReference type="AlphaFoldDB" id="A0A5Q2RQF5"/>
<dbReference type="InterPro" id="IPR010872">
    <property type="entry name" value="MDMPI_C-term_domain"/>
</dbReference>